<dbReference type="NCBIfam" id="TIGR01317">
    <property type="entry name" value="GOGAT_sm_gam"/>
    <property type="match status" value="1"/>
</dbReference>
<gene>
    <name evidence="7" type="ORF">CTDIVETGP_1004</name>
</gene>
<dbReference type="GO" id="GO:0051536">
    <property type="term" value="F:iron-sulfur cluster binding"/>
    <property type="evidence" value="ECO:0007669"/>
    <property type="project" value="InterPro"/>
</dbReference>
<evidence type="ECO:0000256" key="1">
    <source>
        <dbReference type="ARBA" id="ARBA00022605"/>
    </source>
</evidence>
<dbReference type="OrthoDB" id="9803192at2"/>
<evidence type="ECO:0000256" key="2">
    <source>
        <dbReference type="ARBA" id="ARBA00023002"/>
    </source>
</evidence>
<dbReference type="GO" id="GO:0004355">
    <property type="term" value="F:glutamate synthase (NADPH) activity"/>
    <property type="evidence" value="ECO:0007669"/>
    <property type="project" value="UniProtKB-EC"/>
</dbReference>
<sequence>MGKLGGFKEFDRKDFATRPVKERVKDYEEVHTPLSLRNMEEQAARCMNCGTPFCNWGCPVGNLIPDWNDFSYNDDWEKAYKRLSLTNNFPEFTGRICPALCEASCTLGINYNPVSIREIEYMIIEKAFKEGWVKPNPPKNRTGKKVAVVGSGPSGLAAAAQLNSVGHSVVVFERHDEIGGLLRYGIPDFKLEKAVVQRRVDLMKQEGIEFKTNINVGVNINYKDLLNEFDAVVLAGGSTMPRDLKAPGRELDGIYFAVDYLSLQNKKNSNKKIDSDITAKGKSVVVIGGGDTGSDCIGTAIRQGAKKVCQIEIMPKPPVNRDKTMPWPTYPRTLKTTTSHEEGCERKWNISTKEFIGKDGSVKKLHCTEVKWYKDDNGVMKFNELKGSEFDIDADLVLIAMGFLHPQHEGLLDDLSLEYDKRGNVITSKENMTSVKGVFSAGDMRTGQSLVVKAIHDGRTTAKYVDKYLMGDTFLK</sequence>
<dbReference type="Gene3D" id="1.10.1060.10">
    <property type="entry name" value="Alpha-helical ferredoxin"/>
    <property type="match status" value="1"/>
</dbReference>
<feature type="domain" description="Dihydroprymidine dehydrogenase" evidence="6">
    <location>
        <begin position="23"/>
        <end position="131"/>
    </location>
</feature>
<evidence type="ECO:0000259" key="5">
    <source>
        <dbReference type="Pfam" id="PF07992"/>
    </source>
</evidence>
<dbReference type="Proteomes" id="UP000019482">
    <property type="component" value="Unassembled WGS sequence"/>
</dbReference>
<name>W6N6M0_CLOTY</name>
<dbReference type="EMBL" id="CBXI010000014">
    <property type="protein sequence ID" value="CDL90934.1"/>
    <property type="molecule type" value="Genomic_DNA"/>
</dbReference>
<dbReference type="Pfam" id="PF07992">
    <property type="entry name" value="Pyr_redox_2"/>
    <property type="match status" value="1"/>
</dbReference>
<dbReference type="PANTHER" id="PTHR43100">
    <property type="entry name" value="GLUTAMATE SYNTHASE [NADPH] SMALL CHAIN"/>
    <property type="match status" value="1"/>
</dbReference>
<keyword evidence="3" id="KW-0314">Glutamate biosynthesis</keyword>
<dbReference type="Gene3D" id="3.50.50.60">
    <property type="entry name" value="FAD/NAD(P)-binding domain"/>
    <property type="match status" value="2"/>
</dbReference>
<evidence type="ECO:0000313" key="7">
    <source>
        <dbReference type="EMBL" id="CDL90934.1"/>
    </source>
</evidence>
<evidence type="ECO:0000256" key="3">
    <source>
        <dbReference type="ARBA" id="ARBA00023164"/>
    </source>
</evidence>
<comment type="caution">
    <text evidence="7">The sequence shown here is derived from an EMBL/GenBank/DDBJ whole genome shotgun (WGS) entry which is preliminary data.</text>
</comment>
<dbReference type="GeneID" id="29418284"/>
<organism evidence="7 8">
    <name type="scientific">Clostridium tyrobutyricum DIVETGP</name>
    <dbReference type="NCBI Taxonomy" id="1408889"/>
    <lineage>
        <taxon>Bacteria</taxon>
        <taxon>Bacillati</taxon>
        <taxon>Bacillota</taxon>
        <taxon>Clostridia</taxon>
        <taxon>Eubacteriales</taxon>
        <taxon>Clostridiaceae</taxon>
        <taxon>Clostridium</taxon>
    </lineage>
</organism>
<dbReference type="InterPro" id="IPR028261">
    <property type="entry name" value="DPD_II"/>
</dbReference>
<dbReference type="GO" id="GO:0006537">
    <property type="term" value="P:glutamate biosynthetic process"/>
    <property type="evidence" value="ECO:0007669"/>
    <property type="project" value="UniProtKB-KW"/>
</dbReference>
<dbReference type="PANTHER" id="PTHR43100:SF1">
    <property type="entry name" value="GLUTAMATE SYNTHASE [NADPH] SMALL CHAIN"/>
    <property type="match status" value="1"/>
</dbReference>
<evidence type="ECO:0000256" key="4">
    <source>
        <dbReference type="ARBA" id="ARBA00029440"/>
    </source>
</evidence>
<dbReference type="InterPro" id="IPR051394">
    <property type="entry name" value="Glutamate_Synthase"/>
</dbReference>
<dbReference type="AlphaFoldDB" id="W6N6M0"/>
<accession>W6N6M0</accession>
<dbReference type="InterPro" id="IPR023753">
    <property type="entry name" value="FAD/NAD-binding_dom"/>
</dbReference>
<protein>
    <submittedName>
        <fullName evidence="7">Glutamate synthase [NADPH] small chain</fullName>
        <ecNumber evidence="7">1.4.1.13</ecNumber>
    </submittedName>
</protein>
<feature type="domain" description="FAD/NAD(P)-binding" evidence="5">
    <location>
        <begin position="144"/>
        <end position="458"/>
    </location>
</feature>
<dbReference type="InterPro" id="IPR006005">
    <property type="entry name" value="Glut_synth_ssu1"/>
</dbReference>
<dbReference type="SUPFAM" id="SSF51971">
    <property type="entry name" value="Nucleotide-binding domain"/>
    <property type="match status" value="2"/>
</dbReference>
<dbReference type="GO" id="GO:0016639">
    <property type="term" value="F:oxidoreductase activity, acting on the CH-NH2 group of donors, NAD or NADP as acceptor"/>
    <property type="evidence" value="ECO:0007669"/>
    <property type="project" value="InterPro"/>
</dbReference>
<dbReference type="PRINTS" id="PR00419">
    <property type="entry name" value="ADXRDTASE"/>
</dbReference>
<dbReference type="Pfam" id="PF14691">
    <property type="entry name" value="Fer4_20"/>
    <property type="match status" value="1"/>
</dbReference>
<dbReference type="EC" id="1.4.1.13" evidence="7"/>
<keyword evidence="1" id="KW-0028">Amino-acid biosynthesis</keyword>
<evidence type="ECO:0000259" key="6">
    <source>
        <dbReference type="Pfam" id="PF14691"/>
    </source>
</evidence>
<keyword evidence="2 7" id="KW-0560">Oxidoreductase</keyword>
<dbReference type="RefSeq" id="WP_017751790.1">
    <property type="nucleotide sequence ID" value="NZ_CBXI010000014.1"/>
</dbReference>
<reference evidence="7 8" key="1">
    <citation type="journal article" date="2015" name="Genome Announc.">
        <title>Draft Genome Sequence of Clostridium tyrobutyricum Strain DIVETGP, Isolated from Cow's Milk for Grana Padano Production.</title>
        <authorList>
            <person name="Soggiu A."/>
            <person name="Piras C."/>
            <person name="Gaiarsa S."/>
            <person name="Sassera D."/>
            <person name="Roncada P."/>
            <person name="Bendixen E."/>
            <person name="Brasca M."/>
            <person name="Bonizzi L."/>
        </authorList>
    </citation>
    <scope>NUCLEOTIDE SEQUENCE [LARGE SCALE GENOMIC DNA]</scope>
    <source>
        <strain evidence="7 8">DIVETGP</strain>
    </source>
</reference>
<evidence type="ECO:0000313" key="8">
    <source>
        <dbReference type="Proteomes" id="UP000019482"/>
    </source>
</evidence>
<proteinExistence type="predicted"/>
<dbReference type="InterPro" id="IPR036188">
    <property type="entry name" value="FAD/NAD-bd_sf"/>
</dbReference>
<dbReference type="SUPFAM" id="SSF46548">
    <property type="entry name" value="alpha-helical ferredoxin"/>
    <property type="match status" value="1"/>
</dbReference>
<dbReference type="InterPro" id="IPR009051">
    <property type="entry name" value="Helical_ferredxn"/>
</dbReference>
<keyword evidence="8" id="KW-1185">Reference proteome</keyword>
<comment type="pathway">
    <text evidence="4">Amino-acid biosynthesis.</text>
</comment>